<accession>A0A8J8PJ25</accession>
<keyword evidence="1" id="KW-1133">Transmembrane helix</keyword>
<dbReference type="RefSeq" id="WP_020448652.1">
    <property type="nucleotide sequence ID" value="NZ_CAYAYE010000015.1"/>
</dbReference>
<name>A0A8J8PJ25_9ARCH</name>
<gene>
    <name evidence="2" type="ORF">A3207_01805</name>
</gene>
<feature type="transmembrane region" description="Helical" evidence="1">
    <location>
        <begin position="52"/>
        <end position="72"/>
    </location>
</feature>
<evidence type="ECO:0000256" key="1">
    <source>
        <dbReference type="SAM" id="Phobius"/>
    </source>
</evidence>
<reference evidence="2" key="1">
    <citation type="submission" date="2016-03" db="EMBL/GenBank/DDBJ databases">
        <authorList>
            <person name="Borrel G."/>
            <person name="Mccann A."/>
            <person name="O'Toole P.W."/>
        </authorList>
    </citation>
    <scope>NUCLEOTIDE SEQUENCE</scope>
    <source>
        <strain evidence="2">183</strain>
    </source>
</reference>
<proteinExistence type="predicted"/>
<keyword evidence="1" id="KW-0812">Transmembrane</keyword>
<organism evidence="2 3">
    <name type="scientific">Candidatus Methanomassiliicoccus intestinalis</name>
    <dbReference type="NCBI Taxonomy" id="1406512"/>
    <lineage>
        <taxon>Archaea</taxon>
        <taxon>Methanobacteriati</taxon>
        <taxon>Thermoplasmatota</taxon>
        <taxon>Thermoplasmata</taxon>
        <taxon>Methanomassiliicoccales</taxon>
        <taxon>Methanomassiliicoccaceae</taxon>
        <taxon>Methanomassiliicoccus</taxon>
    </lineage>
</organism>
<dbReference type="Proteomes" id="UP000752814">
    <property type="component" value="Unassembled WGS sequence"/>
</dbReference>
<sequence length="74" mass="7833">MEGTLKALVGMIVGTVIMIILSVIYFIITLFIVDFSADLLMGTGAKDLYDGYIIIAAALITLGSMLGGSYGLRN</sequence>
<dbReference type="AlphaFoldDB" id="A0A8J8PJ25"/>
<feature type="transmembrane region" description="Helical" evidence="1">
    <location>
        <begin position="7"/>
        <end position="32"/>
    </location>
</feature>
<dbReference type="GeneID" id="41323181"/>
<dbReference type="EMBL" id="LVVT01000001">
    <property type="protein sequence ID" value="TQS84789.1"/>
    <property type="molecule type" value="Genomic_DNA"/>
</dbReference>
<evidence type="ECO:0000313" key="2">
    <source>
        <dbReference type="EMBL" id="TQS84789.1"/>
    </source>
</evidence>
<protein>
    <submittedName>
        <fullName evidence="2">Uncharacterized protein</fullName>
    </submittedName>
</protein>
<comment type="caution">
    <text evidence="2">The sequence shown here is derived from an EMBL/GenBank/DDBJ whole genome shotgun (WGS) entry which is preliminary data.</text>
</comment>
<keyword evidence="1" id="KW-0472">Membrane</keyword>
<evidence type="ECO:0000313" key="3">
    <source>
        <dbReference type="Proteomes" id="UP000752814"/>
    </source>
</evidence>